<feature type="domain" description="Amidohydrolase-related" evidence="6">
    <location>
        <begin position="6"/>
        <end position="313"/>
    </location>
</feature>
<evidence type="ECO:0000313" key="8">
    <source>
        <dbReference type="Proteomes" id="UP001330812"/>
    </source>
</evidence>
<dbReference type="PANTHER" id="PTHR21240:SF29">
    <property type="entry name" value="AMIDOHYDROLASE-RELATED DOMAIN-CONTAINING PROTEIN"/>
    <property type="match status" value="1"/>
</dbReference>
<evidence type="ECO:0000256" key="4">
    <source>
        <dbReference type="ARBA" id="ARBA00036832"/>
    </source>
</evidence>
<sequence length="317" mass="34315">MATDHVDLHAHYVPEFYREALIAAGITQPDGIKAIPEWSEDLALSTMDRLGVRTSMLSISTPGVHFGDDGEAAELARLVNEEAVRLRESHPGRFGFFASLPLPDVDAAVAELKYALDVLHADGIVLETNNDGIYLGDERLEPVYAEAEARGTVVFLHPTTPAAAEHLALGYPRPMLEFMFDSTRAVTQLILCGMLERHPALRVIVPHAGAALPVLANRIELLLPLLCRPGTPIPDFRKALRALHFDLAGAPVPELLGALLSVADPAHLHYGSDFPFTPADACVGLNEKLLATDQLDGETRRGVFGGNAHALFPRLAR</sequence>
<evidence type="ECO:0000313" key="7">
    <source>
        <dbReference type="EMBL" id="WSE26280.1"/>
    </source>
</evidence>
<dbReference type="Proteomes" id="UP001330812">
    <property type="component" value="Chromosome"/>
</dbReference>
<proteinExistence type="predicted"/>
<keyword evidence="1" id="KW-0479">Metal-binding</keyword>
<dbReference type="InterPro" id="IPR032466">
    <property type="entry name" value="Metal_Hydrolase"/>
</dbReference>
<evidence type="ECO:0000256" key="1">
    <source>
        <dbReference type="ARBA" id="ARBA00022723"/>
    </source>
</evidence>
<dbReference type="RefSeq" id="WP_326565248.1">
    <property type="nucleotide sequence ID" value="NZ_CP142149.1"/>
</dbReference>
<comment type="catalytic activity">
    <reaction evidence="4">
        <text>6-methylsalicylate + H(+) = 3-methylphenol + CO2</text>
        <dbReference type="Rhea" id="RHEA:23112"/>
        <dbReference type="ChEBI" id="CHEBI:15378"/>
        <dbReference type="ChEBI" id="CHEBI:16526"/>
        <dbReference type="ChEBI" id="CHEBI:17231"/>
        <dbReference type="ChEBI" id="CHEBI:36658"/>
        <dbReference type="EC" id="4.1.1.52"/>
    </reaction>
    <physiologicalReaction direction="left-to-right" evidence="4">
        <dbReference type="Rhea" id="RHEA:23113"/>
    </physiologicalReaction>
</comment>
<evidence type="ECO:0000259" key="6">
    <source>
        <dbReference type="Pfam" id="PF04909"/>
    </source>
</evidence>
<evidence type="ECO:0000256" key="2">
    <source>
        <dbReference type="ARBA" id="ARBA00022833"/>
    </source>
</evidence>
<gene>
    <name evidence="7" type="ORF">VSH64_25740</name>
</gene>
<name>A0ABZ1HVH7_9PSEU</name>
<organism evidence="7 8">
    <name type="scientific">Amycolatopsis rhabdoformis</name>
    <dbReference type="NCBI Taxonomy" id="1448059"/>
    <lineage>
        <taxon>Bacteria</taxon>
        <taxon>Bacillati</taxon>
        <taxon>Actinomycetota</taxon>
        <taxon>Actinomycetes</taxon>
        <taxon>Pseudonocardiales</taxon>
        <taxon>Pseudonocardiaceae</taxon>
        <taxon>Amycolatopsis</taxon>
    </lineage>
</organism>
<protein>
    <recommendedName>
        <fullName evidence="5">6-methylsalicylate decarboxylase</fullName>
        <ecNumber evidence="5">4.1.1.52</ecNumber>
    </recommendedName>
</protein>
<dbReference type="SUPFAM" id="SSF51556">
    <property type="entry name" value="Metallo-dependent hydrolases"/>
    <property type="match status" value="1"/>
</dbReference>
<dbReference type="InterPro" id="IPR032465">
    <property type="entry name" value="ACMSD"/>
</dbReference>
<reference evidence="7 8" key="1">
    <citation type="journal article" date="2015" name="Int. J. Syst. Evol. Microbiol.">
        <title>Amycolatopsis rhabdoformis sp. nov., an actinomycete isolated from a tropical forest soil.</title>
        <authorList>
            <person name="Souza W.R."/>
            <person name="Silva R.E."/>
            <person name="Goodfellow M."/>
            <person name="Busarakam K."/>
            <person name="Figueiro F.S."/>
            <person name="Ferreira D."/>
            <person name="Rodrigues-Filho E."/>
            <person name="Moraes L.A.B."/>
            <person name="Zucchi T.D."/>
        </authorList>
    </citation>
    <scope>NUCLEOTIDE SEQUENCE [LARGE SCALE GENOMIC DNA]</scope>
    <source>
        <strain evidence="7 8">NCIMB 14900</strain>
    </source>
</reference>
<dbReference type="Gene3D" id="3.20.20.140">
    <property type="entry name" value="Metal-dependent hydrolases"/>
    <property type="match status" value="1"/>
</dbReference>
<keyword evidence="8" id="KW-1185">Reference proteome</keyword>
<evidence type="ECO:0000256" key="3">
    <source>
        <dbReference type="ARBA" id="ARBA00023239"/>
    </source>
</evidence>
<dbReference type="EC" id="4.1.1.52" evidence="5"/>
<dbReference type="Pfam" id="PF04909">
    <property type="entry name" value="Amidohydro_2"/>
    <property type="match status" value="1"/>
</dbReference>
<dbReference type="InterPro" id="IPR006680">
    <property type="entry name" value="Amidohydro-rel"/>
</dbReference>
<dbReference type="PANTHER" id="PTHR21240">
    <property type="entry name" value="2-AMINO-3-CARBOXYLMUCONATE-6-SEMIALDEHYDE DECARBOXYLASE"/>
    <property type="match status" value="1"/>
</dbReference>
<keyword evidence="3" id="KW-0456">Lyase</keyword>
<evidence type="ECO:0000256" key="5">
    <source>
        <dbReference type="ARBA" id="ARBA00038889"/>
    </source>
</evidence>
<dbReference type="EMBL" id="CP142149">
    <property type="protein sequence ID" value="WSE26280.1"/>
    <property type="molecule type" value="Genomic_DNA"/>
</dbReference>
<keyword evidence="2" id="KW-0862">Zinc</keyword>
<accession>A0ABZ1HVH7</accession>